<dbReference type="Pfam" id="PF24476">
    <property type="entry name" value="DUF7580"/>
    <property type="match status" value="1"/>
</dbReference>
<dbReference type="AlphaFoldDB" id="A0AAN7BJY3"/>
<evidence type="ECO:0000256" key="1">
    <source>
        <dbReference type="SAM" id="Phobius"/>
    </source>
</evidence>
<dbReference type="EMBL" id="MU865386">
    <property type="protein sequence ID" value="KAK4224667.1"/>
    <property type="molecule type" value="Genomic_DNA"/>
</dbReference>
<dbReference type="PANTHER" id="PTHR35186:SF4">
    <property type="entry name" value="PRION-INHIBITION AND PROPAGATION HELO DOMAIN-CONTAINING PROTEIN"/>
    <property type="match status" value="1"/>
</dbReference>
<dbReference type="Proteomes" id="UP001301958">
    <property type="component" value="Unassembled WGS sequence"/>
</dbReference>
<dbReference type="InterPro" id="IPR056002">
    <property type="entry name" value="DUF7580"/>
</dbReference>
<accession>A0AAN7BJY3</accession>
<keyword evidence="1" id="KW-1133">Transmembrane helix</keyword>
<sequence>MSGLEIFGAVLGLYPILVTLAITYKKMRGNDPEASLLVRKMKYVEMFYDQTCWALLESAVSHQEARRLLRGSSQGQIDHSLWKDPTLQKKLATRLGEVKHAWVKEVLVDMNASLEKVKTDLTNMCRGTEGFHRIRSGFRRTVANMPGSSVRERIKHIKDWNTYLRSLLNDTPFMIPRHEYDRQQQTVTIGTLPPSRGPQELFKAIRDAYTCDCKRGHLIGVGCYCAACSLSPTNRHDLHSEVEWEFSLACPSSSPATTVLLDSIPQSDDNAATIQDLCSLVSDAATTVSSYREVIIDPPNAGNTYTMKVTNGSTQYFAELLQPGNGLSPKDKFELAHKLSLAVVQLCQTPWVSKSWTWTDVCVQTVTASNQTASRVDIPIRVIYLLREIYSPSASNCENTIPNRPALQCRPDNDPFLTKLGLALIELGLGKSMQEIRAEYPNLRQMENDMEDLANLCAANYLLQENRIRHEATTKYEEVVNICINRRFRDQEGRSRHLESVDEAFVAYFWDMILMPLLDVYNLYVES</sequence>
<name>A0AAN7BJY3_9PEZI</name>
<keyword evidence="1" id="KW-0472">Membrane</keyword>
<keyword evidence="4" id="KW-1185">Reference proteome</keyword>
<evidence type="ECO:0000313" key="3">
    <source>
        <dbReference type="EMBL" id="KAK4224667.1"/>
    </source>
</evidence>
<feature type="domain" description="DUF7580" evidence="2">
    <location>
        <begin position="267"/>
        <end position="504"/>
    </location>
</feature>
<reference evidence="3" key="2">
    <citation type="submission" date="2023-05" db="EMBL/GenBank/DDBJ databases">
        <authorList>
            <consortium name="Lawrence Berkeley National Laboratory"/>
            <person name="Steindorff A."/>
            <person name="Hensen N."/>
            <person name="Bonometti L."/>
            <person name="Westerberg I."/>
            <person name="Brannstrom I.O."/>
            <person name="Guillou S."/>
            <person name="Cros-Aarteil S."/>
            <person name="Calhoun S."/>
            <person name="Haridas S."/>
            <person name="Kuo A."/>
            <person name="Mondo S."/>
            <person name="Pangilinan J."/>
            <person name="Riley R."/>
            <person name="Labutti K."/>
            <person name="Andreopoulos B."/>
            <person name="Lipzen A."/>
            <person name="Chen C."/>
            <person name="Yanf M."/>
            <person name="Daum C."/>
            <person name="Ng V."/>
            <person name="Clum A."/>
            <person name="Ohm R."/>
            <person name="Martin F."/>
            <person name="Silar P."/>
            <person name="Natvig D."/>
            <person name="Lalanne C."/>
            <person name="Gautier V."/>
            <person name="Ament-Velasquez S.L."/>
            <person name="Kruys A."/>
            <person name="Hutchinson M.I."/>
            <person name="Powell A.J."/>
            <person name="Barry K."/>
            <person name="Miller A.N."/>
            <person name="Grigoriev I.V."/>
            <person name="Debuchy R."/>
            <person name="Gladieux P."/>
            <person name="Thoren M.H."/>
            <person name="Johannesson H."/>
        </authorList>
    </citation>
    <scope>NUCLEOTIDE SEQUENCE</scope>
    <source>
        <strain evidence="3">CBS 990.96</strain>
    </source>
</reference>
<keyword evidence="1" id="KW-0812">Transmembrane</keyword>
<evidence type="ECO:0000313" key="4">
    <source>
        <dbReference type="Proteomes" id="UP001301958"/>
    </source>
</evidence>
<dbReference type="PANTHER" id="PTHR35186">
    <property type="entry name" value="ANK_REP_REGION DOMAIN-CONTAINING PROTEIN"/>
    <property type="match status" value="1"/>
</dbReference>
<comment type="caution">
    <text evidence="3">The sequence shown here is derived from an EMBL/GenBank/DDBJ whole genome shotgun (WGS) entry which is preliminary data.</text>
</comment>
<protein>
    <recommendedName>
        <fullName evidence="2">DUF7580 domain-containing protein</fullName>
    </recommendedName>
</protein>
<organism evidence="3 4">
    <name type="scientific">Podospora fimiseda</name>
    <dbReference type="NCBI Taxonomy" id="252190"/>
    <lineage>
        <taxon>Eukaryota</taxon>
        <taxon>Fungi</taxon>
        <taxon>Dikarya</taxon>
        <taxon>Ascomycota</taxon>
        <taxon>Pezizomycotina</taxon>
        <taxon>Sordariomycetes</taxon>
        <taxon>Sordariomycetidae</taxon>
        <taxon>Sordariales</taxon>
        <taxon>Podosporaceae</taxon>
        <taxon>Podospora</taxon>
    </lineage>
</organism>
<feature type="transmembrane region" description="Helical" evidence="1">
    <location>
        <begin position="6"/>
        <end position="24"/>
    </location>
</feature>
<proteinExistence type="predicted"/>
<reference evidence="3" key="1">
    <citation type="journal article" date="2023" name="Mol. Phylogenet. Evol.">
        <title>Genome-scale phylogeny and comparative genomics of the fungal order Sordariales.</title>
        <authorList>
            <person name="Hensen N."/>
            <person name="Bonometti L."/>
            <person name="Westerberg I."/>
            <person name="Brannstrom I.O."/>
            <person name="Guillou S."/>
            <person name="Cros-Aarteil S."/>
            <person name="Calhoun S."/>
            <person name="Haridas S."/>
            <person name="Kuo A."/>
            <person name="Mondo S."/>
            <person name="Pangilinan J."/>
            <person name="Riley R."/>
            <person name="LaButti K."/>
            <person name="Andreopoulos B."/>
            <person name="Lipzen A."/>
            <person name="Chen C."/>
            <person name="Yan M."/>
            <person name="Daum C."/>
            <person name="Ng V."/>
            <person name="Clum A."/>
            <person name="Steindorff A."/>
            <person name="Ohm R.A."/>
            <person name="Martin F."/>
            <person name="Silar P."/>
            <person name="Natvig D.O."/>
            <person name="Lalanne C."/>
            <person name="Gautier V."/>
            <person name="Ament-Velasquez S.L."/>
            <person name="Kruys A."/>
            <person name="Hutchinson M.I."/>
            <person name="Powell A.J."/>
            <person name="Barry K."/>
            <person name="Miller A.N."/>
            <person name="Grigoriev I.V."/>
            <person name="Debuchy R."/>
            <person name="Gladieux P."/>
            <person name="Hiltunen Thoren M."/>
            <person name="Johannesson H."/>
        </authorList>
    </citation>
    <scope>NUCLEOTIDE SEQUENCE</scope>
    <source>
        <strain evidence="3">CBS 990.96</strain>
    </source>
</reference>
<gene>
    <name evidence="3" type="ORF">QBC38DRAFT_12100</name>
</gene>
<evidence type="ECO:0000259" key="2">
    <source>
        <dbReference type="Pfam" id="PF24476"/>
    </source>
</evidence>